<dbReference type="SUPFAM" id="SSF52317">
    <property type="entry name" value="Class I glutamine amidotransferase-like"/>
    <property type="match status" value="1"/>
</dbReference>
<dbReference type="GO" id="GO:0006598">
    <property type="term" value="P:polyamine catabolic process"/>
    <property type="evidence" value="ECO:0007669"/>
    <property type="project" value="TreeGrafter"/>
</dbReference>
<protein>
    <submittedName>
        <fullName evidence="1">Gamma-glutamyl-gamma-aminobutyrate hydrolase family protein</fullName>
    </submittedName>
</protein>
<accession>A0A9D0Z4J0</accession>
<proteinExistence type="predicted"/>
<dbReference type="InterPro" id="IPR044668">
    <property type="entry name" value="PuuD-like"/>
</dbReference>
<dbReference type="GO" id="GO:0005829">
    <property type="term" value="C:cytosol"/>
    <property type="evidence" value="ECO:0007669"/>
    <property type="project" value="TreeGrafter"/>
</dbReference>
<dbReference type="InterPro" id="IPR029062">
    <property type="entry name" value="Class_I_gatase-like"/>
</dbReference>
<reference evidence="1" key="2">
    <citation type="journal article" date="2021" name="PeerJ">
        <title>Extensive microbial diversity within the chicken gut microbiome revealed by metagenomics and culture.</title>
        <authorList>
            <person name="Gilroy R."/>
            <person name="Ravi A."/>
            <person name="Getino M."/>
            <person name="Pursley I."/>
            <person name="Horton D.L."/>
            <person name="Alikhan N.F."/>
            <person name="Baker D."/>
            <person name="Gharbi K."/>
            <person name="Hall N."/>
            <person name="Watson M."/>
            <person name="Adriaenssens E.M."/>
            <person name="Foster-Nyarko E."/>
            <person name="Jarju S."/>
            <person name="Secka A."/>
            <person name="Antonio M."/>
            <person name="Oren A."/>
            <person name="Chaudhuri R.R."/>
            <person name="La Ragione R."/>
            <person name="Hildebrand F."/>
            <person name="Pallen M.J."/>
        </authorList>
    </citation>
    <scope>NUCLEOTIDE SEQUENCE</scope>
    <source>
        <strain evidence="1">ChiSjej2B20-13462</strain>
    </source>
</reference>
<evidence type="ECO:0000313" key="1">
    <source>
        <dbReference type="EMBL" id="HIQ68982.1"/>
    </source>
</evidence>
<dbReference type="Pfam" id="PF07722">
    <property type="entry name" value="Peptidase_C26"/>
    <property type="match status" value="1"/>
</dbReference>
<keyword evidence="1" id="KW-0378">Hydrolase</keyword>
<evidence type="ECO:0000313" key="2">
    <source>
        <dbReference type="Proteomes" id="UP000886874"/>
    </source>
</evidence>
<organism evidence="1 2">
    <name type="scientific">Candidatus Avoscillospira stercorigallinarum</name>
    <dbReference type="NCBI Taxonomy" id="2840708"/>
    <lineage>
        <taxon>Bacteria</taxon>
        <taxon>Bacillati</taxon>
        <taxon>Bacillota</taxon>
        <taxon>Clostridia</taxon>
        <taxon>Eubacteriales</taxon>
        <taxon>Oscillospiraceae</taxon>
        <taxon>Oscillospiraceae incertae sedis</taxon>
        <taxon>Candidatus Avoscillospira</taxon>
    </lineage>
</organism>
<dbReference type="AlphaFoldDB" id="A0A9D0Z4J0"/>
<dbReference type="InterPro" id="IPR011697">
    <property type="entry name" value="Peptidase_C26"/>
</dbReference>
<dbReference type="PROSITE" id="PS51273">
    <property type="entry name" value="GATASE_TYPE_1"/>
    <property type="match status" value="1"/>
</dbReference>
<name>A0A9D0Z4J0_9FIRM</name>
<dbReference type="PANTHER" id="PTHR43235">
    <property type="entry name" value="GLUTAMINE AMIDOTRANSFERASE PB2B2.05-RELATED"/>
    <property type="match status" value="1"/>
</dbReference>
<dbReference type="PANTHER" id="PTHR43235:SF1">
    <property type="entry name" value="GLUTAMINE AMIDOTRANSFERASE PB2B2.05-RELATED"/>
    <property type="match status" value="1"/>
</dbReference>
<dbReference type="Gene3D" id="3.40.50.880">
    <property type="match status" value="1"/>
</dbReference>
<sequence length="238" mass="25712">MRKPMIAVVPLVDEARESYWMLPGYFRGISEAGGIPVMLPLTADTADLTQLADAFDGFLFTGGHDVSPSCYGMEKLPYCRDCCPDRDAMEGALVPLVLTRDKAVLGICRGLQFLNAALGGTLYQDLPTEHPSLVIHSQQPPYDQPSHDVAVTPASPLFALTGGETAWVNSCHHQGIRDLAPGLQVMARAGDGLVEAVYKPDARFLWAVQWHPEFSQAVDPLSKAIFRAFVAGAARSCG</sequence>
<dbReference type="CDD" id="cd01745">
    <property type="entry name" value="GATase1_2"/>
    <property type="match status" value="1"/>
</dbReference>
<dbReference type="GO" id="GO:0033969">
    <property type="term" value="F:gamma-glutamyl-gamma-aminobutyrate hydrolase activity"/>
    <property type="evidence" value="ECO:0007669"/>
    <property type="project" value="TreeGrafter"/>
</dbReference>
<dbReference type="Proteomes" id="UP000886874">
    <property type="component" value="Unassembled WGS sequence"/>
</dbReference>
<comment type="caution">
    <text evidence="1">The sequence shown here is derived from an EMBL/GenBank/DDBJ whole genome shotgun (WGS) entry which is preliminary data.</text>
</comment>
<gene>
    <name evidence="1" type="ORF">IAA67_01440</name>
</gene>
<reference evidence="1" key="1">
    <citation type="submission" date="2020-10" db="EMBL/GenBank/DDBJ databases">
        <authorList>
            <person name="Gilroy R."/>
        </authorList>
    </citation>
    <scope>NUCLEOTIDE SEQUENCE</scope>
    <source>
        <strain evidence="1">ChiSjej2B20-13462</strain>
    </source>
</reference>
<dbReference type="EMBL" id="DVFN01000017">
    <property type="protein sequence ID" value="HIQ68982.1"/>
    <property type="molecule type" value="Genomic_DNA"/>
</dbReference>